<comment type="caution">
    <text evidence="2">The sequence shown here is derived from an EMBL/GenBank/DDBJ whole genome shotgun (WGS) entry which is preliminary data.</text>
</comment>
<evidence type="ECO:0000259" key="1">
    <source>
        <dbReference type="Pfam" id="PF20056"/>
    </source>
</evidence>
<dbReference type="InterPro" id="IPR045601">
    <property type="entry name" value="DUF6455"/>
</dbReference>
<proteinExistence type="predicted"/>
<accession>A0A443IWE4</accession>
<protein>
    <recommendedName>
        <fullName evidence="1">DUF6455 domain-containing protein</fullName>
    </recommendedName>
</protein>
<reference evidence="2 3" key="2">
    <citation type="submission" date="2019-01" db="EMBL/GenBank/DDBJ databases">
        <authorList>
            <person name="Li Y."/>
        </authorList>
    </citation>
    <scope>NUCLEOTIDE SEQUENCE [LARGE SCALE GENOMIC DNA]</scope>
    <source>
        <strain evidence="2 3">2D-5</strain>
    </source>
</reference>
<evidence type="ECO:0000313" key="2">
    <source>
        <dbReference type="EMBL" id="RWR12368.1"/>
    </source>
</evidence>
<keyword evidence="3" id="KW-1185">Reference proteome</keyword>
<dbReference type="Pfam" id="PF20056">
    <property type="entry name" value="DUF6455"/>
    <property type="match status" value="1"/>
</dbReference>
<reference evidence="2 3" key="1">
    <citation type="submission" date="2019-01" db="EMBL/GenBank/DDBJ databases">
        <title>Sinorhodobacter populi sp. nov. isolated from the symptomatic bark tissue of Populus euramericana canker.</title>
        <authorList>
            <person name="Xu G."/>
        </authorList>
    </citation>
    <scope>NUCLEOTIDE SEQUENCE [LARGE SCALE GENOMIC DNA]</scope>
    <source>
        <strain evidence="2 3">2D-5</strain>
    </source>
</reference>
<feature type="domain" description="DUF6455" evidence="1">
    <location>
        <begin position="1"/>
        <end position="88"/>
    </location>
</feature>
<name>A0A443IWE4_9RHOB</name>
<dbReference type="RefSeq" id="WP_128269644.1">
    <property type="nucleotide sequence ID" value="NZ_SAUW01000008.1"/>
</dbReference>
<dbReference type="Proteomes" id="UP000285710">
    <property type="component" value="Unassembled WGS sequence"/>
</dbReference>
<dbReference type="EMBL" id="SAUW01000008">
    <property type="protein sequence ID" value="RWR12368.1"/>
    <property type="molecule type" value="Genomic_DNA"/>
</dbReference>
<dbReference type="AlphaFoldDB" id="A0A443IWE4"/>
<evidence type="ECO:0000313" key="3">
    <source>
        <dbReference type="Proteomes" id="UP000285710"/>
    </source>
</evidence>
<organism evidence="2 3">
    <name type="scientific">Paenirhodobacter populi</name>
    <dbReference type="NCBI Taxonomy" id="2306993"/>
    <lineage>
        <taxon>Bacteria</taxon>
        <taxon>Pseudomonadati</taxon>
        <taxon>Pseudomonadota</taxon>
        <taxon>Alphaproteobacteria</taxon>
        <taxon>Rhodobacterales</taxon>
        <taxon>Rhodobacter group</taxon>
        <taxon>Paenirhodobacter</taxon>
    </lineage>
</organism>
<gene>
    <name evidence="2" type="ORF">D2T33_09715</name>
</gene>
<sequence length="98" mass="10361">MFEVRTVHSHAALMNRVAAMQGVDMAGALRSGGLSGAAWRDAVMACLRCPAPHKCGHRLAAALRPGADPALAELPAFCANRALIEALMPAQQEERAWA</sequence>